<dbReference type="AlphaFoldDB" id="A0AAD9QHK1"/>
<dbReference type="EMBL" id="JARQWQ010000032">
    <property type="protein sequence ID" value="KAK2561464.1"/>
    <property type="molecule type" value="Genomic_DNA"/>
</dbReference>
<keyword evidence="2" id="KW-1185">Reference proteome</keyword>
<accession>A0AAD9QHK1</accession>
<sequence length="151" mass="17009">MVDCHTRSVRDNGICFVRVPSVIKNQGEVEEERSTECRRMQWLAAISREGMIEEIVNSGRESNERVKARRKRQHERALLKSAAKVAKLNEEGDTIENIVFDASLSVETTDITNSNGEVNESGELDTTNGPTCHTAGLKYRSQVTDHTEKYL</sequence>
<evidence type="ECO:0000313" key="1">
    <source>
        <dbReference type="EMBL" id="KAK2561464.1"/>
    </source>
</evidence>
<protein>
    <submittedName>
        <fullName evidence="1">Uncharacterized protein</fullName>
    </submittedName>
</protein>
<evidence type="ECO:0000313" key="2">
    <source>
        <dbReference type="Proteomes" id="UP001249851"/>
    </source>
</evidence>
<comment type="caution">
    <text evidence="1">The sequence shown here is derived from an EMBL/GenBank/DDBJ whole genome shotgun (WGS) entry which is preliminary data.</text>
</comment>
<proteinExistence type="predicted"/>
<name>A0AAD9QHK1_ACRCE</name>
<reference evidence="1" key="2">
    <citation type="journal article" date="2023" name="Science">
        <title>Genomic signatures of disease resistance in endangered staghorn corals.</title>
        <authorList>
            <person name="Vollmer S.V."/>
            <person name="Selwyn J.D."/>
            <person name="Despard B.A."/>
            <person name="Roesel C.L."/>
        </authorList>
    </citation>
    <scope>NUCLEOTIDE SEQUENCE</scope>
    <source>
        <strain evidence="1">K2</strain>
    </source>
</reference>
<dbReference type="Proteomes" id="UP001249851">
    <property type="component" value="Unassembled WGS sequence"/>
</dbReference>
<organism evidence="1 2">
    <name type="scientific">Acropora cervicornis</name>
    <name type="common">Staghorn coral</name>
    <dbReference type="NCBI Taxonomy" id="6130"/>
    <lineage>
        <taxon>Eukaryota</taxon>
        <taxon>Metazoa</taxon>
        <taxon>Cnidaria</taxon>
        <taxon>Anthozoa</taxon>
        <taxon>Hexacorallia</taxon>
        <taxon>Scleractinia</taxon>
        <taxon>Astrocoeniina</taxon>
        <taxon>Acroporidae</taxon>
        <taxon>Acropora</taxon>
    </lineage>
</organism>
<reference evidence="1" key="1">
    <citation type="journal article" date="2023" name="G3 (Bethesda)">
        <title>Whole genome assembly and annotation of the endangered Caribbean coral Acropora cervicornis.</title>
        <authorList>
            <person name="Selwyn J.D."/>
            <person name="Vollmer S.V."/>
        </authorList>
    </citation>
    <scope>NUCLEOTIDE SEQUENCE</scope>
    <source>
        <strain evidence="1">K2</strain>
    </source>
</reference>
<gene>
    <name evidence="1" type="ORF">P5673_015433</name>
</gene>